<keyword evidence="3" id="KW-1185">Reference proteome</keyword>
<keyword evidence="1" id="KW-0732">Signal</keyword>
<evidence type="ECO:0000313" key="3">
    <source>
        <dbReference type="Proteomes" id="UP000598174"/>
    </source>
</evidence>
<dbReference type="Proteomes" id="UP000598174">
    <property type="component" value="Unassembled WGS sequence"/>
</dbReference>
<gene>
    <name evidence="2" type="ORF">Afe05nite_71250</name>
</gene>
<protein>
    <recommendedName>
        <fullName evidence="4">Serine protease</fullName>
    </recommendedName>
</protein>
<proteinExistence type="predicted"/>
<feature type="chain" id="PRO_5037483927" description="Serine protease" evidence="1">
    <location>
        <begin position="36"/>
        <end position="95"/>
    </location>
</feature>
<accession>A0A919MK08</accession>
<dbReference type="EMBL" id="BOMM01000064">
    <property type="protein sequence ID" value="GIE15285.1"/>
    <property type="molecule type" value="Genomic_DNA"/>
</dbReference>
<dbReference type="AlphaFoldDB" id="A0A919MK08"/>
<reference evidence="2" key="1">
    <citation type="submission" date="2021-01" db="EMBL/GenBank/DDBJ databases">
        <title>Whole genome shotgun sequence of Actinoplanes ferrugineus NBRC 15555.</title>
        <authorList>
            <person name="Komaki H."/>
            <person name="Tamura T."/>
        </authorList>
    </citation>
    <scope>NUCLEOTIDE SEQUENCE</scope>
    <source>
        <strain evidence="2">NBRC 15555</strain>
    </source>
</reference>
<organism evidence="2 3">
    <name type="scientific">Paractinoplanes ferrugineus</name>
    <dbReference type="NCBI Taxonomy" id="113564"/>
    <lineage>
        <taxon>Bacteria</taxon>
        <taxon>Bacillati</taxon>
        <taxon>Actinomycetota</taxon>
        <taxon>Actinomycetes</taxon>
        <taxon>Micromonosporales</taxon>
        <taxon>Micromonosporaceae</taxon>
        <taxon>Paractinoplanes</taxon>
    </lineage>
</organism>
<feature type="signal peptide" evidence="1">
    <location>
        <begin position="1"/>
        <end position="35"/>
    </location>
</feature>
<comment type="caution">
    <text evidence="2">The sequence shown here is derived from an EMBL/GenBank/DDBJ whole genome shotgun (WGS) entry which is preliminary data.</text>
</comment>
<evidence type="ECO:0000313" key="2">
    <source>
        <dbReference type="EMBL" id="GIE15285.1"/>
    </source>
</evidence>
<sequence>MSDRTGATNPSRGGSRVLLSGLAMGAVLGAPIAAAAGAGAEEVSTAAVEHVVAADGSASADGAAAAIREQFRSSFAAGAVLAPDSESTMVICDPS</sequence>
<name>A0A919MK08_9ACTN</name>
<evidence type="ECO:0000256" key="1">
    <source>
        <dbReference type="SAM" id="SignalP"/>
    </source>
</evidence>
<evidence type="ECO:0008006" key="4">
    <source>
        <dbReference type="Google" id="ProtNLM"/>
    </source>
</evidence>